<feature type="transmembrane region" description="Helical" evidence="2">
    <location>
        <begin position="6"/>
        <end position="27"/>
    </location>
</feature>
<gene>
    <name evidence="3" type="ORF">HXK24_00235</name>
</gene>
<keyword evidence="2" id="KW-1133">Transmembrane helix</keyword>
<keyword evidence="2" id="KW-0472">Membrane</keyword>
<proteinExistence type="predicted"/>
<feature type="region of interest" description="Disordered" evidence="1">
    <location>
        <begin position="31"/>
        <end position="55"/>
    </location>
</feature>
<evidence type="ECO:0000313" key="3">
    <source>
        <dbReference type="EMBL" id="MBF4802251.1"/>
    </source>
</evidence>
<sequence>MSKKSAAAYSVFIIATVCLLAAAFLFLPRKQTDSSNTSSDYAQTQKFRVEKRSDEQPISYEAAKDLFEQNSVQRDSKETIQDEAQSVLESYQQRADCVLVYSGYIDLAGNVWSCLVNGGNWSELVTISDQGEIRRVSTCHISTQDVKNLLEESN</sequence>
<dbReference type="Proteomes" id="UP000787322">
    <property type="component" value="Unassembled WGS sequence"/>
</dbReference>
<protein>
    <submittedName>
        <fullName evidence="3">Uncharacterized protein</fullName>
    </submittedName>
</protein>
<name>A0A9D6ADN1_9ACTN</name>
<accession>A0A9D6ADN1</accession>
<evidence type="ECO:0000256" key="1">
    <source>
        <dbReference type="SAM" id="MobiDB-lite"/>
    </source>
</evidence>
<evidence type="ECO:0000256" key="2">
    <source>
        <dbReference type="SAM" id="Phobius"/>
    </source>
</evidence>
<dbReference type="AlphaFoldDB" id="A0A9D6ADN1"/>
<comment type="caution">
    <text evidence="3">The sequence shown here is derived from an EMBL/GenBank/DDBJ whole genome shotgun (WGS) entry which is preliminary data.</text>
</comment>
<evidence type="ECO:0000313" key="4">
    <source>
        <dbReference type="Proteomes" id="UP000787322"/>
    </source>
</evidence>
<organism evidence="3 4">
    <name type="scientific">Lancefieldella parvula</name>
    <dbReference type="NCBI Taxonomy" id="1382"/>
    <lineage>
        <taxon>Bacteria</taxon>
        <taxon>Bacillati</taxon>
        <taxon>Actinomycetota</taxon>
        <taxon>Coriobacteriia</taxon>
        <taxon>Coriobacteriales</taxon>
        <taxon>Atopobiaceae</taxon>
        <taxon>Lancefieldella</taxon>
    </lineage>
</organism>
<dbReference type="EMBL" id="JABZGU010000002">
    <property type="protein sequence ID" value="MBF4802251.1"/>
    <property type="molecule type" value="Genomic_DNA"/>
</dbReference>
<keyword evidence="2" id="KW-0812">Transmembrane</keyword>
<feature type="compositionally biased region" description="Polar residues" evidence="1">
    <location>
        <begin position="33"/>
        <end position="46"/>
    </location>
</feature>
<reference evidence="3" key="1">
    <citation type="submission" date="2020-04" db="EMBL/GenBank/DDBJ databases">
        <title>Deep metagenomics examines the oral microbiome during advanced dental caries in children, revealing novel taxa and co-occurrences with host molecules.</title>
        <authorList>
            <person name="Baker J.L."/>
            <person name="Morton J.T."/>
            <person name="Dinis M."/>
            <person name="Alvarez R."/>
            <person name="Tran N.C."/>
            <person name="Knight R."/>
            <person name="Edlund A."/>
        </authorList>
    </citation>
    <scope>NUCLEOTIDE SEQUENCE</scope>
    <source>
        <strain evidence="3">JCVI_3_bin.11</strain>
    </source>
</reference>